<dbReference type="PANTHER" id="PTHR43065:SF10">
    <property type="entry name" value="PEROXIDE STRESS-ACTIVATED HISTIDINE KINASE MAK3"/>
    <property type="match status" value="1"/>
</dbReference>
<dbReference type="AlphaFoldDB" id="A0A840AIJ8"/>
<keyword evidence="5" id="KW-0547">Nucleotide-binding</keyword>
<dbReference type="SUPFAM" id="SSF47384">
    <property type="entry name" value="Homodimeric domain of signal transducing histidine kinase"/>
    <property type="match status" value="1"/>
</dbReference>
<keyword evidence="3" id="KW-0597">Phosphoprotein</keyword>
<evidence type="ECO:0000256" key="4">
    <source>
        <dbReference type="ARBA" id="ARBA00022679"/>
    </source>
</evidence>
<dbReference type="Proteomes" id="UP000553963">
    <property type="component" value="Unassembled WGS sequence"/>
</dbReference>
<name>A0A840AIJ8_9HYPH</name>
<sequence length="240" mass="25018">MREAAEQSAGSLPALAMAGYAASLAHEISQPLATILTHADAALRWIDRPHPDVGEAVSGLKQIRASARRAAGIVASLRALARQAPPALVPVRIEDVVADALQLVAGEADARRIAIVDRLAAARGAVLVDPVQIRQVLINLVTNAIHAIGERASSDGRVTIETSPLDGAIRIAVSDNGCGMEADVLARIFEPFFTTKSCGMGVGLAICRSIIEAHGARLEAISVRGEGSTFSFALLRAPEA</sequence>
<evidence type="ECO:0000256" key="3">
    <source>
        <dbReference type="ARBA" id="ARBA00022553"/>
    </source>
</evidence>
<dbReference type="InterPro" id="IPR005467">
    <property type="entry name" value="His_kinase_dom"/>
</dbReference>
<dbReference type="CDD" id="cd00082">
    <property type="entry name" value="HisKA"/>
    <property type="match status" value="1"/>
</dbReference>
<evidence type="ECO:0000313" key="11">
    <source>
        <dbReference type="Proteomes" id="UP000553963"/>
    </source>
</evidence>
<reference evidence="10 11" key="1">
    <citation type="submission" date="2020-08" db="EMBL/GenBank/DDBJ databases">
        <title>Genomic Encyclopedia of Type Strains, Phase IV (KMG-IV): sequencing the most valuable type-strain genomes for metagenomic binning, comparative biology and taxonomic classification.</title>
        <authorList>
            <person name="Goeker M."/>
        </authorList>
    </citation>
    <scope>NUCLEOTIDE SEQUENCE [LARGE SCALE GENOMIC DNA]</scope>
    <source>
        <strain evidence="10 11">DSM 25966</strain>
    </source>
</reference>
<dbReference type="GO" id="GO:0000155">
    <property type="term" value="F:phosphorelay sensor kinase activity"/>
    <property type="evidence" value="ECO:0007669"/>
    <property type="project" value="InterPro"/>
</dbReference>
<keyword evidence="11" id="KW-1185">Reference proteome</keyword>
<dbReference type="PANTHER" id="PTHR43065">
    <property type="entry name" value="SENSOR HISTIDINE KINASE"/>
    <property type="match status" value="1"/>
</dbReference>
<dbReference type="PRINTS" id="PR00344">
    <property type="entry name" value="BCTRLSENSOR"/>
</dbReference>
<evidence type="ECO:0000256" key="6">
    <source>
        <dbReference type="ARBA" id="ARBA00022777"/>
    </source>
</evidence>
<evidence type="ECO:0000256" key="7">
    <source>
        <dbReference type="ARBA" id="ARBA00022840"/>
    </source>
</evidence>
<proteinExistence type="predicted"/>
<dbReference type="InterPro" id="IPR004358">
    <property type="entry name" value="Sig_transdc_His_kin-like_C"/>
</dbReference>
<protein>
    <recommendedName>
        <fullName evidence="2">histidine kinase</fullName>
        <ecNumber evidence="2">2.7.13.3</ecNumber>
    </recommendedName>
</protein>
<keyword evidence="8" id="KW-0902">Two-component regulatory system</keyword>
<dbReference type="SUPFAM" id="SSF55874">
    <property type="entry name" value="ATPase domain of HSP90 chaperone/DNA topoisomerase II/histidine kinase"/>
    <property type="match status" value="1"/>
</dbReference>
<evidence type="ECO:0000256" key="5">
    <source>
        <dbReference type="ARBA" id="ARBA00022741"/>
    </source>
</evidence>
<evidence type="ECO:0000256" key="2">
    <source>
        <dbReference type="ARBA" id="ARBA00012438"/>
    </source>
</evidence>
<evidence type="ECO:0000313" key="10">
    <source>
        <dbReference type="EMBL" id="MBB3930010.1"/>
    </source>
</evidence>
<organism evidence="10 11">
    <name type="scientific">Kaistia hirudinis</name>
    <dbReference type="NCBI Taxonomy" id="1293440"/>
    <lineage>
        <taxon>Bacteria</taxon>
        <taxon>Pseudomonadati</taxon>
        <taxon>Pseudomonadota</taxon>
        <taxon>Alphaproteobacteria</taxon>
        <taxon>Hyphomicrobiales</taxon>
        <taxon>Kaistiaceae</taxon>
        <taxon>Kaistia</taxon>
    </lineage>
</organism>
<keyword evidence="7" id="KW-0067">ATP-binding</keyword>
<dbReference type="Pfam" id="PF00512">
    <property type="entry name" value="HisKA"/>
    <property type="match status" value="1"/>
</dbReference>
<dbReference type="SMART" id="SM00388">
    <property type="entry name" value="HisKA"/>
    <property type="match status" value="1"/>
</dbReference>
<dbReference type="Gene3D" id="1.10.287.130">
    <property type="match status" value="1"/>
</dbReference>
<dbReference type="InterPro" id="IPR036097">
    <property type="entry name" value="HisK_dim/P_sf"/>
</dbReference>
<dbReference type="SMART" id="SM00387">
    <property type="entry name" value="HATPase_c"/>
    <property type="match status" value="1"/>
</dbReference>
<comment type="catalytic activity">
    <reaction evidence="1">
        <text>ATP + protein L-histidine = ADP + protein N-phospho-L-histidine.</text>
        <dbReference type="EC" id="2.7.13.3"/>
    </reaction>
</comment>
<evidence type="ECO:0000256" key="1">
    <source>
        <dbReference type="ARBA" id="ARBA00000085"/>
    </source>
</evidence>
<dbReference type="Pfam" id="PF02518">
    <property type="entry name" value="HATPase_c"/>
    <property type="match status" value="1"/>
</dbReference>
<dbReference type="InterPro" id="IPR003661">
    <property type="entry name" value="HisK_dim/P_dom"/>
</dbReference>
<gene>
    <name evidence="10" type="ORF">GGR25_001049</name>
</gene>
<feature type="domain" description="Histidine kinase" evidence="9">
    <location>
        <begin position="23"/>
        <end position="238"/>
    </location>
</feature>
<keyword evidence="6 10" id="KW-0418">Kinase</keyword>
<dbReference type="EMBL" id="JACIDS010000002">
    <property type="protein sequence ID" value="MBB3930010.1"/>
    <property type="molecule type" value="Genomic_DNA"/>
</dbReference>
<comment type="caution">
    <text evidence="10">The sequence shown here is derived from an EMBL/GenBank/DDBJ whole genome shotgun (WGS) entry which is preliminary data.</text>
</comment>
<accession>A0A840AIJ8</accession>
<keyword evidence="4" id="KW-0808">Transferase</keyword>
<dbReference type="RefSeq" id="WP_183397710.1">
    <property type="nucleotide sequence ID" value="NZ_JACIDS010000002.1"/>
</dbReference>
<dbReference type="InterPro" id="IPR036890">
    <property type="entry name" value="HATPase_C_sf"/>
</dbReference>
<dbReference type="EC" id="2.7.13.3" evidence="2"/>
<dbReference type="PROSITE" id="PS50109">
    <property type="entry name" value="HIS_KIN"/>
    <property type="match status" value="1"/>
</dbReference>
<evidence type="ECO:0000259" key="9">
    <source>
        <dbReference type="PROSITE" id="PS50109"/>
    </source>
</evidence>
<dbReference type="GO" id="GO:0005524">
    <property type="term" value="F:ATP binding"/>
    <property type="evidence" value="ECO:0007669"/>
    <property type="project" value="UniProtKB-KW"/>
</dbReference>
<dbReference type="Gene3D" id="3.30.565.10">
    <property type="entry name" value="Histidine kinase-like ATPase, C-terminal domain"/>
    <property type="match status" value="1"/>
</dbReference>
<evidence type="ECO:0000256" key="8">
    <source>
        <dbReference type="ARBA" id="ARBA00023012"/>
    </source>
</evidence>
<dbReference type="InterPro" id="IPR003594">
    <property type="entry name" value="HATPase_dom"/>
</dbReference>